<dbReference type="CDD" id="cd00034">
    <property type="entry name" value="CSD"/>
    <property type="match status" value="1"/>
</dbReference>
<reference evidence="6" key="2">
    <citation type="submission" date="2014-06" db="EMBL/GenBank/DDBJ databases">
        <authorList>
            <person name="Hu T."/>
            <person name="Eisen M.B."/>
            <person name="Thornton K.R."/>
            <person name="Andolfatto P."/>
        </authorList>
    </citation>
    <scope>NUCLEOTIDE SEQUENCE</scope>
    <source>
        <strain evidence="6">W501</strain>
    </source>
</reference>
<dbReference type="OrthoDB" id="433924at2759"/>
<organism evidence="6">
    <name type="scientific">Drosophila simulans</name>
    <name type="common">Fruit fly</name>
    <dbReference type="NCBI Taxonomy" id="7240"/>
    <lineage>
        <taxon>Eukaryota</taxon>
        <taxon>Metazoa</taxon>
        <taxon>Ecdysozoa</taxon>
        <taxon>Arthropoda</taxon>
        <taxon>Hexapoda</taxon>
        <taxon>Insecta</taxon>
        <taxon>Pterygota</taxon>
        <taxon>Neoptera</taxon>
        <taxon>Endopterygota</taxon>
        <taxon>Diptera</taxon>
        <taxon>Brachycera</taxon>
        <taxon>Muscomorpha</taxon>
        <taxon>Ephydroidea</taxon>
        <taxon>Drosophilidae</taxon>
        <taxon>Drosophila</taxon>
        <taxon>Sophophora</taxon>
    </lineage>
</organism>
<feature type="domain" description="Chromo" evidence="5">
    <location>
        <begin position="69"/>
        <end position="127"/>
    </location>
</feature>
<comment type="subcellular location">
    <subcellularLocation>
        <location evidence="1">Nucleus</location>
    </subcellularLocation>
</comment>
<dbReference type="GO" id="GO:0000792">
    <property type="term" value="C:heterochromatin"/>
    <property type="evidence" value="ECO:0007669"/>
    <property type="project" value="EnsemblMetazoa"/>
</dbReference>
<keyword evidence="2" id="KW-0677">Repeat</keyword>
<reference evidence="6" key="3">
    <citation type="submission" date="2015-04" db="EMBL/GenBank/DDBJ databases">
        <authorList>
            <consortium name="FlyBase"/>
        </authorList>
    </citation>
    <scope>NUCLEOTIDE SEQUENCE</scope>
    <source>
        <strain evidence="6">W501</strain>
    </source>
</reference>
<feature type="compositionally biased region" description="Low complexity" evidence="4">
    <location>
        <begin position="45"/>
        <end position="54"/>
    </location>
</feature>
<dbReference type="SMART" id="SM00300">
    <property type="entry name" value="ChSh"/>
    <property type="match status" value="1"/>
</dbReference>
<feature type="region of interest" description="Disordered" evidence="4">
    <location>
        <begin position="42"/>
        <end position="65"/>
    </location>
</feature>
<dbReference type="GO" id="GO:0016233">
    <property type="term" value="P:telomere capping"/>
    <property type="evidence" value="ECO:0007669"/>
    <property type="project" value="EnsemblMetazoa"/>
</dbReference>
<dbReference type="InterPro" id="IPR051219">
    <property type="entry name" value="Heterochromatin_chromo-domain"/>
</dbReference>
<dbReference type="SUPFAM" id="SSF54160">
    <property type="entry name" value="Chromo domain-like"/>
    <property type="match status" value="1"/>
</dbReference>
<dbReference type="PROSITE" id="PS50013">
    <property type="entry name" value="CHROMO_2"/>
    <property type="match status" value="1"/>
</dbReference>
<feature type="region of interest" description="Disordered" evidence="4">
    <location>
        <begin position="130"/>
        <end position="151"/>
    </location>
</feature>
<evidence type="ECO:0000256" key="1">
    <source>
        <dbReference type="ARBA" id="ARBA00004123"/>
    </source>
</evidence>
<dbReference type="InterPro" id="IPR008251">
    <property type="entry name" value="Chromo_shadow_dom"/>
</dbReference>
<gene>
    <name evidence="6" type="primary">Dsim\HP6</name>
    <name evidence="6" type="ORF">Dsimw501_GD22699</name>
</gene>
<evidence type="ECO:0000256" key="3">
    <source>
        <dbReference type="ARBA" id="ARBA00023242"/>
    </source>
</evidence>
<dbReference type="KEGG" id="dsi:Dsimw501_GD22699"/>
<evidence type="ECO:0000313" key="6">
    <source>
        <dbReference type="EMBL" id="KMY88099.1"/>
    </source>
</evidence>
<dbReference type="GO" id="GO:0005730">
    <property type="term" value="C:nucleolus"/>
    <property type="evidence" value="ECO:0007669"/>
    <property type="project" value="EnsemblMetazoa"/>
</dbReference>
<dbReference type="Proteomes" id="UP000035880">
    <property type="component" value="Chromosome 2L"/>
</dbReference>
<accession>A0A0J9QWL2</accession>
<dbReference type="GO" id="GO:0007143">
    <property type="term" value="P:female meiotic nuclear division"/>
    <property type="evidence" value="ECO:0007669"/>
    <property type="project" value="EnsemblMetazoa"/>
</dbReference>
<dbReference type="GO" id="GO:0000781">
    <property type="term" value="C:chromosome, telomeric region"/>
    <property type="evidence" value="ECO:0007669"/>
    <property type="project" value="EnsemblMetazoa"/>
</dbReference>
<evidence type="ECO:0000256" key="2">
    <source>
        <dbReference type="ARBA" id="ARBA00022737"/>
    </source>
</evidence>
<dbReference type="Bgee" id="FBgn0263277">
    <property type="expression patterns" value="Expressed in male reproductive system and 2 other cell types or tissues"/>
</dbReference>
<dbReference type="AlphaFoldDB" id="A0A0J9QWL2"/>
<dbReference type="EMBL" id="CM002910">
    <property type="protein sequence ID" value="KMY88099.1"/>
    <property type="molecule type" value="Genomic_DNA"/>
</dbReference>
<reference evidence="6" key="1">
    <citation type="journal article" date="2013" name="Genome Res.">
        <title>A second-generation assembly of the Drosophila simulans genome provides new insights into patterns of lineage-specific divergence.</title>
        <authorList>
            <person name="Hu T.T."/>
            <person name="Eisen M.B."/>
            <person name="Thornton K.R."/>
            <person name="Andolfatto P."/>
        </authorList>
    </citation>
    <scope>NUCLEOTIDE SEQUENCE [LARGE SCALE GENOMIC DNA]</scope>
    <source>
        <strain evidence="6">W501</strain>
    </source>
</reference>
<name>A0A0J9QWL2_DROSI</name>
<evidence type="ECO:0000256" key="4">
    <source>
        <dbReference type="SAM" id="MobiDB-lite"/>
    </source>
</evidence>
<dbReference type="FunFam" id="2.40.50.40:FF:000031">
    <property type="entry name" value="Heterochromatin protein 1"/>
    <property type="match status" value="1"/>
</dbReference>
<keyword evidence="3" id="KW-0539">Nucleus</keyword>
<dbReference type="InterPro" id="IPR000953">
    <property type="entry name" value="Chromo/chromo_shadow_dom"/>
</dbReference>
<dbReference type="GO" id="GO:0010369">
    <property type="term" value="C:chromocenter"/>
    <property type="evidence" value="ECO:0007669"/>
    <property type="project" value="EnsemblMetazoa"/>
</dbReference>
<dbReference type="Gene3D" id="2.40.50.40">
    <property type="match status" value="1"/>
</dbReference>
<proteinExistence type="predicted"/>
<dbReference type="InterPro" id="IPR016197">
    <property type="entry name" value="Chromo-like_dom_sf"/>
</dbReference>
<dbReference type="GO" id="GO:0000775">
    <property type="term" value="C:chromosome, centromeric region"/>
    <property type="evidence" value="ECO:0007669"/>
    <property type="project" value="EnsemblMetazoa"/>
</dbReference>
<dbReference type="Pfam" id="PF01393">
    <property type="entry name" value="Chromo_shadow"/>
    <property type="match status" value="1"/>
</dbReference>
<evidence type="ECO:0000259" key="5">
    <source>
        <dbReference type="PROSITE" id="PS50013"/>
    </source>
</evidence>
<dbReference type="PANTHER" id="PTHR22812">
    <property type="entry name" value="CHROMOBOX PROTEIN"/>
    <property type="match status" value="1"/>
</dbReference>
<protein>
    <submittedName>
        <fullName evidence="6">HP6</fullName>
    </submittedName>
</protein>
<sequence length="151" mass="16803">MSIPTVIETKKIVLGVYTLDETLQLATIEVSKRKKKYIKMDPTKSKTNSTLTSPTPSPEKQPNGFDLGLEPLRILGACDWSGELTFLMQWKGCVQAGLVPAKVLNDRCPQMVIAFYEERIVFKDQCYEDSLDSDCGSETTPSPEKKRAPSA</sequence>